<dbReference type="InterPro" id="IPR027443">
    <property type="entry name" value="IPNS-like_sf"/>
</dbReference>
<feature type="domain" description="Non-haem dioxygenase N-terminal" evidence="2">
    <location>
        <begin position="29"/>
        <end position="137"/>
    </location>
</feature>
<dbReference type="Pfam" id="PF03171">
    <property type="entry name" value="2OG-FeII_Oxy"/>
    <property type="match status" value="1"/>
</dbReference>
<proteinExistence type="predicted"/>
<dbReference type="InterPro" id="IPR050231">
    <property type="entry name" value="Iron_ascorbate_oxido_reductase"/>
</dbReference>
<protein>
    <submittedName>
        <fullName evidence="3">Clavaminate synthase-like protein</fullName>
    </submittedName>
</protein>
<dbReference type="PRINTS" id="PR00682">
    <property type="entry name" value="IPNSYNTHASE"/>
</dbReference>
<dbReference type="InterPro" id="IPR026992">
    <property type="entry name" value="DIOX_N"/>
</dbReference>
<name>A0A165KV60_9APHY</name>
<keyword evidence="4" id="KW-1185">Reference proteome</keyword>
<dbReference type="Gene3D" id="2.60.120.330">
    <property type="entry name" value="B-lactam Antibiotic, Isopenicillin N Synthase, Chain"/>
    <property type="match status" value="1"/>
</dbReference>
<accession>A0A165KV60</accession>
<dbReference type="InterPro" id="IPR044861">
    <property type="entry name" value="IPNS-like_FE2OG_OXY"/>
</dbReference>
<dbReference type="EMBL" id="KV429169">
    <property type="protein sequence ID" value="KZT63621.1"/>
    <property type="molecule type" value="Genomic_DNA"/>
</dbReference>
<dbReference type="PANTHER" id="PTHR47990">
    <property type="entry name" value="2-OXOGLUTARATE (2OG) AND FE(II)-DEPENDENT OXYGENASE SUPERFAMILY PROTEIN-RELATED"/>
    <property type="match status" value="1"/>
</dbReference>
<evidence type="ECO:0000259" key="1">
    <source>
        <dbReference type="Pfam" id="PF03171"/>
    </source>
</evidence>
<dbReference type="AlphaFoldDB" id="A0A165KV60"/>
<dbReference type="OrthoDB" id="406156at2759"/>
<dbReference type="STRING" id="1314783.A0A165KV60"/>
<reference evidence="3 4" key="1">
    <citation type="journal article" date="2016" name="Mol. Biol. Evol.">
        <title>Comparative Genomics of Early-Diverging Mushroom-Forming Fungi Provides Insights into the Origins of Lignocellulose Decay Capabilities.</title>
        <authorList>
            <person name="Nagy L.G."/>
            <person name="Riley R."/>
            <person name="Tritt A."/>
            <person name="Adam C."/>
            <person name="Daum C."/>
            <person name="Floudas D."/>
            <person name="Sun H."/>
            <person name="Yadav J.S."/>
            <person name="Pangilinan J."/>
            <person name="Larsson K.H."/>
            <person name="Matsuura K."/>
            <person name="Barry K."/>
            <person name="Labutti K."/>
            <person name="Kuo R."/>
            <person name="Ohm R.A."/>
            <person name="Bhattacharya S.S."/>
            <person name="Shirouzu T."/>
            <person name="Yoshinaga Y."/>
            <person name="Martin F.M."/>
            <person name="Grigoriev I.V."/>
            <person name="Hibbett D.S."/>
        </authorList>
    </citation>
    <scope>NUCLEOTIDE SEQUENCE [LARGE SCALE GENOMIC DNA]</scope>
    <source>
        <strain evidence="3 4">L-15889</strain>
    </source>
</reference>
<dbReference type="Pfam" id="PF14226">
    <property type="entry name" value="DIOX_N"/>
    <property type="match status" value="1"/>
</dbReference>
<feature type="domain" description="Isopenicillin N synthase-like Fe(2+) 2OG dioxygenase" evidence="1">
    <location>
        <begin position="192"/>
        <end position="291"/>
    </location>
</feature>
<sequence length="364" mass="42045">MPSVVRPVVPHHVPPPRTKANFEYTDLAILNFSKIGTPEGRAELTVQLHDVMKTHGFFYIVNHGLSQAEEERMFDIANVPFSGVPAEEKSNYLANIKHDGSYQGYKPREFLMIDGGVRDQREDYNVNHDVTRKQHPQAVQFLIPEIEAFARFNHMQILHPLLRLFALSLELPEDTFVNMHNWDAVGESYVRMMKYYSRSAEDEIKAKQVWLKGHTDIGTITLLWSQPVAGLQVFSPDGKWRYVRHIENALVVNSGDAMEFLSGGYYKPTIHRVMQPPEDQRSYERLCLIYFAMTDDDVKLVPRIESPVLQKHGIQRRWSNDVDAPTMEAWRKGRTSTYGQVELTKKENGIEEYMVNGIPDKYYS</sequence>
<evidence type="ECO:0000313" key="4">
    <source>
        <dbReference type="Proteomes" id="UP000076727"/>
    </source>
</evidence>
<evidence type="ECO:0000259" key="2">
    <source>
        <dbReference type="Pfam" id="PF14226"/>
    </source>
</evidence>
<dbReference type="Proteomes" id="UP000076727">
    <property type="component" value="Unassembled WGS sequence"/>
</dbReference>
<organism evidence="3 4">
    <name type="scientific">Daedalea quercina L-15889</name>
    <dbReference type="NCBI Taxonomy" id="1314783"/>
    <lineage>
        <taxon>Eukaryota</taxon>
        <taxon>Fungi</taxon>
        <taxon>Dikarya</taxon>
        <taxon>Basidiomycota</taxon>
        <taxon>Agaricomycotina</taxon>
        <taxon>Agaricomycetes</taxon>
        <taxon>Polyporales</taxon>
        <taxon>Fomitopsis</taxon>
    </lineage>
</organism>
<gene>
    <name evidence="3" type="ORF">DAEQUDRAFT_770458</name>
</gene>
<evidence type="ECO:0000313" key="3">
    <source>
        <dbReference type="EMBL" id="KZT63621.1"/>
    </source>
</evidence>
<dbReference type="SUPFAM" id="SSF51197">
    <property type="entry name" value="Clavaminate synthase-like"/>
    <property type="match status" value="1"/>
</dbReference>